<dbReference type="Gene3D" id="3.30.470.20">
    <property type="entry name" value="ATP-grasp fold, B domain"/>
    <property type="match status" value="1"/>
</dbReference>
<dbReference type="GO" id="GO:0070740">
    <property type="term" value="F:tubulin-glutamic acid ligase activity"/>
    <property type="evidence" value="ECO:0007669"/>
    <property type="project" value="TreeGrafter"/>
</dbReference>
<keyword evidence="2" id="KW-0436">Ligase</keyword>
<keyword evidence="9" id="KW-1185">Reference proteome</keyword>
<organism evidence="8 9">
    <name type="scientific">Diploscapter pachys</name>
    <dbReference type="NCBI Taxonomy" id="2018661"/>
    <lineage>
        <taxon>Eukaryota</taxon>
        <taxon>Metazoa</taxon>
        <taxon>Ecdysozoa</taxon>
        <taxon>Nematoda</taxon>
        <taxon>Chromadorea</taxon>
        <taxon>Rhabditida</taxon>
        <taxon>Rhabditina</taxon>
        <taxon>Rhabditomorpha</taxon>
        <taxon>Rhabditoidea</taxon>
        <taxon>Rhabditidae</taxon>
        <taxon>Diploscapter</taxon>
    </lineage>
</organism>
<dbReference type="Pfam" id="PF03133">
    <property type="entry name" value="TTL"/>
    <property type="match status" value="1"/>
</dbReference>
<evidence type="ECO:0000256" key="2">
    <source>
        <dbReference type="ARBA" id="ARBA00022598"/>
    </source>
</evidence>
<evidence type="ECO:0000256" key="1">
    <source>
        <dbReference type="ARBA" id="ARBA00006820"/>
    </source>
</evidence>
<feature type="region of interest" description="Disordered" evidence="7">
    <location>
        <begin position="1"/>
        <end position="35"/>
    </location>
</feature>
<comment type="caution">
    <text evidence="8">The sequence shown here is derived from an EMBL/GenBank/DDBJ whole genome shotgun (WGS) entry which is preliminary data.</text>
</comment>
<evidence type="ECO:0000256" key="4">
    <source>
        <dbReference type="ARBA" id="ARBA00022840"/>
    </source>
</evidence>
<dbReference type="EMBL" id="LIAE01007883">
    <property type="protein sequence ID" value="PAV76428.1"/>
    <property type="molecule type" value="Genomic_DNA"/>
</dbReference>
<accession>A0A2A2KRA2</accession>
<gene>
    <name evidence="8" type="ORF">WR25_11601</name>
</gene>
<dbReference type="PROSITE" id="PS51221">
    <property type="entry name" value="TTL"/>
    <property type="match status" value="1"/>
</dbReference>
<evidence type="ECO:0000256" key="7">
    <source>
        <dbReference type="SAM" id="MobiDB-lite"/>
    </source>
</evidence>
<dbReference type="OrthoDB" id="2016263at2759"/>
<evidence type="ECO:0000256" key="5">
    <source>
        <dbReference type="ARBA" id="ARBA00041448"/>
    </source>
</evidence>
<dbReference type="GO" id="GO:0036064">
    <property type="term" value="C:ciliary basal body"/>
    <property type="evidence" value="ECO:0007669"/>
    <property type="project" value="TreeGrafter"/>
</dbReference>
<dbReference type="GO" id="GO:0019098">
    <property type="term" value="P:reproductive behavior"/>
    <property type="evidence" value="ECO:0007669"/>
    <property type="project" value="UniProtKB-ARBA"/>
</dbReference>
<feature type="region of interest" description="Disordered" evidence="7">
    <location>
        <begin position="645"/>
        <end position="686"/>
    </location>
</feature>
<evidence type="ECO:0000313" key="8">
    <source>
        <dbReference type="EMBL" id="PAV76428.1"/>
    </source>
</evidence>
<comment type="similarity">
    <text evidence="1">Belongs to the tubulin--tyrosine ligase family.</text>
</comment>
<dbReference type="GO" id="GO:0005524">
    <property type="term" value="F:ATP binding"/>
    <property type="evidence" value="ECO:0007669"/>
    <property type="project" value="UniProtKB-KW"/>
</dbReference>
<dbReference type="PANTHER" id="PTHR12241">
    <property type="entry name" value="TUBULIN POLYGLUTAMYLASE"/>
    <property type="match status" value="1"/>
</dbReference>
<dbReference type="SUPFAM" id="SSF56059">
    <property type="entry name" value="Glutathione synthetase ATP-binding domain-like"/>
    <property type="match status" value="1"/>
</dbReference>
<sequence>MVKLEEKKTDGGKLGNDRKNRPVEQESNRSTPSKDIEQSKKIFRLFDYVQFHVDSIKTENNEVLQRNKKYSLPGEKFKMTFKLSKCDIKLVRTLMNCHGFTQCSTKRLDVNFIWTAGPYKLQHMRMLKPWQRLNQFPRSLELTRKDKMCDNIARMQRMFPKNYNFIPEFYVLPRDAEKFRLCTEEMQANGSGDAQDKLFIVKPCNSSRGQGIFFASQYSDVPPDSPLLVSRYLSHPYLIDGHKFDLRIYVAVTSFYPLVTYVFYDGLTRLASAKYDPSSSHRDEFVHLTNYSINKNNKQFIRNESMATEDLGHKWTLGAFLRYMEREGKDPKLLMLRIEDVIIKSLLSVQGKIASICRTALPYPGTNFELFGFDILVDQNLKPWLLEVNLSSSMACDAPLDSLVKSQLMADLLNLACIPLIDRKITEKIGVQTLPANVEDNFSDIERTPEREIEIPVDDGQTIKINRPIGVRRIVKGKRNGKIPIRISDSALELKIEGVMRKVKFEKERKGNFIRIFPRPYSFDLYEKVMEGIDKHALDERLFLEEFGESKSPVEESLEDLAIKYHHAILHADQFPTFDSLPSSLRKIIDSWYAEAAHYVERITKEGEIYAAKLPIIRATARLRTRSCSDWYDLRRATILAKKNAKDAGGQDANKENSLPHAATANVPLDKIDSSASAQPAADSKI</sequence>
<protein>
    <recommendedName>
        <fullName evidence="5">Tubulin--tyrosine ligase-like protein 5</fullName>
    </recommendedName>
</protein>
<feature type="compositionally biased region" description="Low complexity" evidence="7">
    <location>
        <begin position="674"/>
        <end position="686"/>
    </location>
</feature>
<keyword evidence="4" id="KW-0067">ATP-binding</keyword>
<comment type="catalytic activity">
    <reaction evidence="6">
        <text>L-glutamyl-[protein] + L-glutamate + ATP = gamma-L-glutamyl-L-glutamyl-[protein] + ADP + phosphate + H(+)</text>
        <dbReference type="Rhea" id="RHEA:60144"/>
        <dbReference type="Rhea" id="RHEA-COMP:10208"/>
        <dbReference type="Rhea" id="RHEA-COMP:15517"/>
        <dbReference type="ChEBI" id="CHEBI:15378"/>
        <dbReference type="ChEBI" id="CHEBI:29973"/>
        <dbReference type="ChEBI" id="CHEBI:29985"/>
        <dbReference type="ChEBI" id="CHEBI:30616"/>
        <dbReference type="ChEBI" id="CHEBI:43474"/>
        <dbReference type="ChEBI" id="CHEBI:143622"/>
        <dbReference type="ChEBI" id="CHEBI:456216"/>
    </reaction>
    <physiologicalReaction direction="left-to-right" evidence="6">
        <dbReference type="Rhea" id="RHEA:60145"/>
    </physiologicalReaction>
</comment>
<dbReference type="AlphaFoldDB" id="A0A2A2KRA2"/>
<evidence type="ECO:0000256" key="6">
    <source>
        <dbReference type="ARBA" id="ARBA00049274"/>
    </source>
</evidence>
<keyword evidence="3" id="KW-0547">Nucleotide-binding</keyword>
<evidence type="ECO:0000313" key="9">
    <source>
        <dbReference type="Proteomes" id="UP000218231"/>
    </source>
</evidence>
<dbReference type="Proteomes" id="UP000218231">
    <property type="component" value="Unassembled WGS sequence"/>
</dbReference>
<dbReference type="GO" id="GO:0015631">
    <property type="term" value="F:tubulin binding"/>
    <property type="evidence" value="ECO:0007669"/>
    <property type="project" value="TreeGrafter"/>
</dbReference>
<dbReference type="GO" id="GO:0000226">
    <property type="term" value="P:microtubule cytoskeleton organization"/>
    <property type="evidence" value="ECO:0007669"/>
    <property type="project" value="TreeGrafter"/>
</dbReference>
<evidence type="ECO:0000256" key="3">
    <source>
        <dbReference type="ARBA" id="ARBA00022741"/>
    </source>
</evidence>
<dbReference type="PANTHER" id="PTHR12241:SF145">
    <property type="entry name" value="TUBULIN POLYGLUTAMYLASE TTLL5"/>
    <property type="match status" value="1"/>
</dbReference>
<dbReference type="STRING" id="2018661.A0A2A2KRA2"/>
<reference evidence="8 9" key="1">
    <citation type="journal article" date="2017" name="Curr. Biol.">
        <title>Genome architecture and evolution of a unichromosomal asexual nematode.</title>
        <authorList>
            <person name="Fradin H."/>
            <person name="Zegar C."/>
            <person name="Gutwein M."/>
            <person name="Lucas J."/>
            <person name="Kovtun M."/>
            <person name="Corcoran D."/>
            <person name="Baugh L.R."/>
            <person name="Kiontke K."/>
            <person name="Gunsalus K."/>
            <person name="Fitch D.H."/>
            <person name="Piano F."/>
        </authorList>
    </citation>
    <scope>NUCLEOTIDE SEQUENCE [LARGE SCALE GENOMIC DNA]</scope>
    <source>
        <strain evidence="8">PF1309</strain>
    </source>
</reference>
<name>A0A2A2KRA2_9BILA</name>
<proteinExistence type="inferred from homology"/>
<dbReference type="InterPro" id="IPR004344">
    <property type="entry name" value="TTL/TTLL_fam"/>
</dbReference>